<organism evidence="2 3">
    <name type="scientific">Neisseria weaveri</name>
    <dbReference type="NCBI Taxonomy" id="28091"/>
    <lineage>
        <taxon>Bacteria</taxon>
        <taxon>Pseudomonadati</taxon>
        <taxon>Pseudomonadota</taxon>
        <taxon>Betaproteobacteria</taxon>
        <taxon>Neisseriales</taxon>
        <taxon>Neisseriaceae</taxon>
        <taxon>Neisseria</taxon>
    </lineage>
</organism>
<reference evidence="2 3" key="1">
    <citation type="submission" date="2018-12" db="EMBL/GenBank/DDBJ databases">
        <authorList>
            <consortium name="Pathogen Informatics"/>
        </authorList>
    </citation>
    <scope>NUCLEOTIDE SEQUENCE [LARGE SCALE GENOMIC DNA]</scope>
    <source>
        <strain evidence="2 3">NCTC12742</strain>
    </source>
</reference>
<sequence length="123" mass="13524">MMLPRNRFMLMAVLWFAAGIYFLIFRESDSSNPPPFLHFDKFAHFALFFAQFWLLAKAFFSDGLTIPYGKLMITALCYAVASETAQAWLTATREGSLLDGAADLAGAATALWTAAKVVAAKST</sequence>
<evidence type="ECO:0000313" key="3">
    <source>
        <dbReference type="Proteomes" id="UP000272771"/>
    </source>
</evidence>
<gene>
    <name evidence="2" type="ORF">NCTC12742_00571</name>
</gene>
<keyword evidence="3" id="KW-1185">Reference proteome</keyword>
<evidence type="ECO:0000256" key="1">
    <source>
        <dbReference type="SAM" id="Phobius"/>
    </source>
</evidence>
<keyword evidence="1" id="KW-0472">Membrane</keyword>
<dbReference type="OrthoDB" id="8613189at2"/>
<dbReference type="AlphaFoldDB" id="A0A448VKC6"/>
<keyword evidence="1" id="KW-1133">Transmembrane helix</keyword>
<protein>
    <submittedName>
        <fullName evidence="2">VanZ family protein</fullName>
    </submittedName>
</protein>
<dbReference type="NCBIfam" id="NF037970">
    <property type="entry name" value="vanZ_1"/>
    <property type="match status" value="1"/>
</dbReference>
<proteinExistence type="predicted"/>
<evidence type="ECO:0000313" key="2">
    <source>
        <dbReference type="EMBL" id="VEJ50202.1"/>
    </source>
</evidence>
<name>A0A448VKC6_9NEIS</name>
<dbReference type="Proteomes" id="UP000272771">
    <property type="component" value="Chromosome"/>
</dbReference>
<keyword evidence="1" id="KW-0812">Transmembrane</keyword>
<dbReference type="PANTHER" id="PTHR28008:SF1">
    <property type="entry name" value="DOMAIN PROTEIN, PUTATIVE (AFU_ORTHOLOGUE AFUA_3G10980)-RELATED"/>
    <property type="match status" value="1"/>
</dbReference>
<dbReference type="RefSeq" id="WP_004282862.1">
    <property type="nucleotide sequence ID" value="NZ_CAUJRG010000004.1"/>
</dbReference>
<feature type="transmembrane region" description="Helical" evidence="1">
    <location>
        <begin position="42"/>
        <end position="60"/>
    </location>
</feature>
<dbReference type="STRING" id="28091.SAMEA3174300_01194"/>
<dbReference type="EMBL" id="LR134533">
    <property type="protein sequence ID" value="VEJ50202.1"/>
    <property type="molecule type" value="Genomic_DNA"/>
</dbReference>
<dbReference type="PANTHER" id="PTHR28008">
    <property type="entry name" value="DOMAIN PROTEIN, PUTATIVE (AFU_ORTHOLOGUE AFUA_3G10980)-RELATED"/>
    <property type="match status" value="1"/>
</dbReference>
<accession>A0A448VKC6</accession>